<feature type="region of interest" description="Disordered" evidence="1">
    <location>
        <begin position="1"/>
        <end position="26"/>
    </location>
</feature>
<feature type="compositionally biased region" description="Basic and acidic residues" evidence="1">
    <location>
        <begin position="1"/>
        <end position="10"/>
    </location>
</feature>
<dbReference type="PANTHER" id="PTHR34285:SF6">
    <property type="entry name" value="TRANSMEMBRANE PROTEIN"/>
    <property type="match status" value="1"/>
</dbReference>
<dbReference type="PANTHER" id="PTHR34285">
    <property type="entry name" value="OS08G0510800 PROTEIN"/>
    <property type="match status" value="1"/>
</dbReference>
<keyword evidence="3" id="KW-1185">Reference proteome</keyword>
<proteinExistence type="predicted"/>
<feature type="compositionally biased region" description="Basic and acidic residues" evidence="1">
    <location>
        <begin position="330"/>
        <end position="351"/>
    </location>
</feature>
<dbReference type="InParanoid" id="A0A2G5CNB8"/>
<evidence type="ECO:0000256" key="1">
    <source>
        <dbReference type="SAM" id="MobiDB-lite"/>
    </source>
</evidence>
<evidence type="ECO:0000313" key="3">
    <source>
        <dbReference type="Proteomes" id="UP000230069"/>
    </source>
</evidence>
<dbReference type="STRING" id="218851.A0A2G5CNB8"/>
<dbReference type="OrthoDB" id="693868at2759"/>
<gene>
    <name evidence="2" type="ORF">AQUCO_04400106v1</name>
</gene>
<dbReference type="EMBL" id="KZ305061">
    <property type="protein sequence ID" value="PIA32680.1"/>
    <property type="molecule type" value="Genomic_DNA"/>
</dbReference>
<dbReference type="Proteomes" id="UP000230069">
    <property type="component" value="Unassembled WGS sequence"/>
</dbReference>
<evidence type="ECO:0000313" key="2">
    <source>
        <dbReference type="EMBL" id="PIA32680.1"/>
    </source>
</evidence>
<organism evidence="2 3">
    <name type="scientific">Aquilegia coerulea</name>
    <name type="common">Rocky mountain columbine</name>
    <dbReference type="NCBI Taxonomy" id="218851"/>
    <lineage>
        <taxon>Eukaryota</taxon>
        <taxon>Viridiplantae</taxon>
        <taxon>Streptophyta</taxon>
        <taxon>Embryophyta</taxon>
        <taxon>Tracheophyta</taxon>
        <taxon>Spermatophyta</taxon>
        <taxon>Magnoliopsida</taxon>
        <taxon>Ranunculales</taxon>
        <taxon>Ranunculaceae</taxon>
        <taxon>Thalictroideae</taxon>
        <taxon>Aquilegia</taxon>
    </lineage>
</organism>
<reference evidence="2 3" key="1">
    <citation type="submission" date="2017-09" db="EMBL/GenBank/DDBJ databases">
        <title>WGS assembly of Aquilegia coerulea Goldsmith.</title>
        <authorList>
            <person name="Hodges S."/>
            <person name="Kramer E."/>
            <person name="Nordborg M."/>
            <person name="Tomkins J."/>
            <person name="Borevitz J."/>
            <person name="Derieg N."/>
            <person name="Yan J."/>
            <person name="Mihaltcheva S."/>
            <person name="Hayes R.D."/>
            <person name="Rokhsar D."/>
        </authorList>
    </citation>
    <scope>NUCLEOTIDE SEQUENCE [LARGE SCALE GENOMIC DNA]</scope>
    <source>
        <strain evidence="3">cv. Goldsmith</strain>
    </source>
</reference>
<sequence>MKASLKLREDHHHHHQHQNQNQNRNPLLRVKVPISILGVPFISSFTAGDPKDLSFNLHSNFFNGPSLKLSYSPNPTTTTTSNSISISLKSGVGLFGSPNNSPLIISAHFNLFNNNYPNPSFSLQIKPQFGDFFLSKTAVSSSLPNPNLNLNPNPNQNVDLPKENGGFPYSGDRPVINMRHVYGGGEEDGFFTGVAVKAKTSFPVAKFAAVRFRWGVNFPAESVEKLRLPFLTVDKISIECVEEELAMAGEKVLKKSGFDGKVADLDVLKGICFRMRKEVEGLQKENSTIKESLEEMKLRSNGKRNISESNNVGRKVVPSIPSVASSGESENWRSKKKAVEENARREAKKYSASEISTSDVGEELKRAIKAASSNGI</sequence>
<feature type="region of interest" description="Disordered" evidence="1">
    <location>
        <begin position="317"/>
        <end position="363"/>
    </location>
</feature>
<name>A0A2G5CNB8_AQUCA</name>
<dbReference type="AlphaFoldDB" id="A0A2G5CNB8"/>
<protein>
    <submittedName>
        <fullName evidence="2">Uncharacterized protein</fullName>
    </submittedName>
</protein>
<accession>A0A2G5CNB8</accession>